<feature type="compositionally biased region" description="Polar residues" evidence="1">
    <location>
        <begin position="139"/>
        <end position="154"/>
    </location>
</feature>
<evidence type="ECO:0000256" key="1">
    <source>
        <dbReference type="SAM" id="MobiDB-lite"/>
    </source>
</evidence>
<dbReference type="EMBL" id="JPHD02000115">
    <property type="protein sequence ID" value="KGE50842.1"/>
    <property type="molecule type" value="Genomic_DNA"/>
</dbReference>
<dbReference type="RefSeq" id="WP_042823993.1">
    <property type="nucleotide sequence ID" value="NZ_CP053649.1"/>
</dbReference>
<dbReference type="STRING" id="325777.GW15_0218020"/>
<feature type="compositionally biased region" description="Low complexity" evidence="1">
    <location>
        <begin position="55"/>
        <end position="64"/>
    </location>
</feature>
<evidence type="ECO:0000313" key="4">
    <source>
        <dbReference type="Proteomes" id="UP000028012"/>
    </source>
</evidence>
<sequence length="186" mass="18126">MRTKAVSSTLVLALAGVLALSGCRKQGDDHSDVAKDPTSGAATDAMPGPAATPPASDQAAQGTATGAASTSGAAMAGTGVTVSNVAVGTVAAADKTVTPSASVGSKDTIIVSVKTEGSASNVPVSAKLTYQDGQVAGEQSANLTTSGAETTNMRFSKPDGWPAGTYTAQVMVDGKPAGTPQTITVN</sequence>
<keyword evidence="2" id="KW-0732">Signal</keyword>
<dbReference type="eggNOG" id="ENOG5031G1I">
    <property type="taxonomic scope" value="Bacteria"/>
</dbReference>
<feature type="signal peptide" evidence="2">
    <location>
        <begin position="1"/>
        <end position="19"/>
    </location>
</feature>
<feature type="region of interest" description="Disordered" evidence="1">
    <location>
        <begin position="24"/>
        <end position="64"/>
    </location>
</feature>
<dbReference type="GeneID" id="58004780"/>
<dbReference type="HOGENOM" id="CLU_118047_0_0_6"/>
<reference evidence="3 4" key="1">
    <citation type="submission" date="2014-09" db="EMBL/GenBank/DDBJ databases">
        <title>A draft genome sequence for Xanthomonas axonopodis pv. vasculorum NCPPB 900.</title>
        <authorList>
            <person name="Harrison J."/>
            <person name="Studholme D.J."/>
        </authorList>
    </citation>
    <scope>NUCLEOTIDE SEQUENCE [LARGE SCALE GENOMIC DNA]</scope>
    <source>
        <strain evidence="3 4">NCPPB 900</strain>
    </source>
</reference>
<evidence type="ECO:0000313" key="3">
    <source>
        <dbReference type="EMBL" id="KGE50842.1"/>
    </source>
</evidence>
<dbReference type="Proteomes" id="UP000028012">
    <property type="component" value="Unassembled WGS sequence"/>
</dbReference>
<accession>A0A098PYU1</accession>
<feature type="region of interest" description="Disordered" evidence="1">
    <location>
        <begin position="139"/>
        <end position="160"/>
    </location>
</feature>
<dbReference type="AlphaFoldDB" id="A0A098PYU1"/>
<gene>
    <name evidence="3" type="ORF">GW15_0218020</name>
</gene>
<protein>
    <submittedName>
        <fullName evidence="3">Uncharacterized protein</fullName>
    </submittedName>
</protein>
<organism evidence="3 4">
    <name type="scientific">Xanthomonas axonopodis pv. vasculorum</name>
    <dbReference type="NCBI Taxonomy" id="325777"/>
    <lineage>
        <taxon>Bacteria</taxon>
        <taxon>Pseudomonadati</taxon>
        <taxon>Pseudomonadota</taxon>
        <taxon>Gammaproteobacteria</taxon>
        <taxon>Lysobacterales</taxon>
        <taxon>Lysobacteraceae</taxon>
        <taxon>Xanthomonas</taxon>
    </lineage>
</organism>
<comment type="caution">
    <text evidence="3">The sequence shown here is derived from an EMBL/GenBank/DDBJ whole genome shotgun (WGS) entry which is preliminary data.</text>
</comment>
<proteinExistence type="predicted"/>
<feature type="compositionally biased region" description="Basic and acidic residues" evidence="1">
    <location>
        <begin position="25"/>
        <end position="35"/>
    </location>
</feature>
<dbReference type="PROSITE" id="PS51257">
    <property type="entry name" value="PROKAR_LIPOPROTEIN"/>
    <property type="match status" value="1"/>
</dbReference>
<evidence type="ECO:0000256" key="2">
    <source>
        <dbReference type="SAM" id="SignalP"/>
    </source>
</evidence>
<feature type="chain" id="PRO_5043881710" evidence="2">
    <location>
        <begin position="20"/>
        <end position="186"/>
    </location>
</feature>
<name>A0A098PYU1_9XANT</name>